<dbReference type="GO" id="GO:0003964">
    <property type="term" value="F:RNA-directed DNA polymerase activity"/>
    <property type="evidence" value="ECO:0007669"/>
    <property type="project" value="UniProtKB-KW"/>
</dbReference>
<sequence length="90" mass="9818">MKSPSRPPEDFQIGNNGGDPKTEARQVAPEELQTDLTPVNLRKRSGKDGMARGLPAQAVELNIISQNYASAVLRRAAMDLTWKLADTTIV</sequence>
<dbReference type="RefSeq" id="XP_070861748.1">
    <property type="nucleotide sequence ID" value="XM_071007057.1"/>
</dbReference>
<gene>
    <name evidence="2" type="ORF">HOO65_021110</name>
</gene>
<keyword evidence="2" id="KW-0548">Nucleotidyltransferase</keyword>
<proteinExistence type="predicted"/>
<dbReference type="Proteomes" id="UP001610728">
    <property type="component" value="Unassembled WGS sequence"/>
</dbReference>
<reference evidence="2 3" key="1">
    <citation type="submission" date="2020-05" db="EMBL/GenBank/DDBJ databases">
        <title>Ceratocystis lukuohia genome.</title>
        <authorList>
            <person name="Harrington T.C."/>
            <person name="Kim K."/>
            <person name="Mayers C.G."/>
        </authorList>
    </citation>
    <scope>NUCLEOTIDE SEQUENCE [LARGE SCALE GENOMIC DNA]</scope>
    <source>
        <strain evidence="2 3">C4212</strain>
    </source>
</reference>
<keyword evidence="3" id="KW-1185">Reference proteome</keyword>
<name>A0ABR4MQL0_9PEZI</name>
<keyword evidence="2" id="KW-0695">RNA-directed DNA polymerase</keyword>
<dbReference type="GeneID" id="98116743"/>
<accession>A0ABR4MQL0</accession>
<protein>
    <submittedName>
        <fullName evidence="2">RNA-directed DNA polymerase from transposon X-element</fullName>
    </submittedName>
</protein>
<evidence type="ECO:0000313" key="3">
    <source>
        <dbReference type="Proteomes" id="UP001610728"/>
    </source>
</evidence>
<organism evidence="2 3">
    <name type="scientific">Ceratocystis lukuohia</name>
    <dbReference type="NCBI Taxonomy" id="2019550"/>
    <lineage>
        <taxon>Eukaryota</taxon>
        <taxon>Fungi</taxon>
        <taxon>Dikarya</taxon>
        <taxon>Ascomycota</taxon>
        <taxon>Pezizomycotina</taxon>
        <taxon>Sordariomycetes</taxon>
        <taxon>Hypocreomycetidae</taxon>
        <taxon>Microascales</taxon>
        <taxon>Ceratocystidaceae</taxon>
        <taxon>Ceratocystis</taxon>
    </lineage>
</organism>
<feature type="region of interest" description="Disordered" evidence="1">
    <location>
        <begin position="1"/>
        <end position="35"/>
    </location>
</feature>
<evidence type="ECO:0000256" key="1">
    <source>
        <dbReference type="SAM" id="MobiDB-lite"/>
    </source>
</evidence>
<evidence type="ECO:0000313" key="2">
    <source>
        <dbReference type="EMBL" id="KAL2890568.1"/>
    </source>
</evidence>
<dbReference type="EMBL" id="JABSNW010000002">
    <property type="protein sequence ID" value="KAL2890568.1"/>
    <property type="molecule type" value="Genomic_DNA"/>
</dbReference>
<keyword evidence="2" id="KW-0808">Transferase</keyword>
<comment type="caution">
    <text evidence="2">The sequence shown here is derived from an EMBL/GenBank/DDBJ whole genome shotgun (WGS) entry which is preliminary data.</text>
</comment>